<sequence length="432" mass="46655">MNAVNDSFLSGADRGVLRLITAGSVDDGKSTLIGRLLYDSKGVFADQLDAISRAKYKRVAGDGIDFALLTDGLEAEREQGITIDVAYRYFATPLRKFIVADAPGHEQYTRNMVTGASTADAAVILIDATRAADGRLLPQTKRHSTIARLLGIRHIVVAVNKMDLVGWDRAVFERIRDAYADLARRLDIARFHALPLSALEGDNVVNPSARTPWYDGPPLLSLLEQLGQANDAAGQPLRFPVQWVARHGGDSADDFRGYAGRVASGVLRPGDEIVVQPSGVSARVKQVLAFDRALDAALAGDSVTVVLDRDVDVSRGDVLAHADAPARVGREFEAELCWLDAQALNPARKYLLKHGTRLTTAKIREVHTQRDIHELQEVANAGGTLNMNDIGRVSLVTREALAVDRYADAPATGAFILIDAATHQTAAAGMLR</sequence>
<dbReference type="SUPFAM" id="SSF52540">
    <property type="entry name" value="P-loop containing nucleoside triphosphate hydrolases"/>
    <property type="match status" value="1"/>
</dbReference>
<keyword evidence="5" id="KW-0067">ATP-binding</keyword>
<feature type="domain" description="Tr-type G" evidence="7">
    <location>
        <begin position="14"/>
        <end position="231"/>
    </location>
</feature>
<dbReference type="SUPFAM" id="SSF50465">
    <property type="entry name" value="EF-Tu/eEF-1alpha/eIF2-gamma C-terminal domain"/>
    <property type="match status" value="1"/>
</dbReference>
<keyword evidence="4" id="KW-0547">Nucleotide-binding</keyword>
<dbReference type="PANTHER" id="PTHR23115">
    <property type="entry name" value="TRANSLATION FACTOR"/>
    <property type="match status" value="1"/>
</dbReference>
<protein>
    <recommendedName>
        <fullName evidence="1">sulfate adenylyltransferase</fullName>
        <ecNumber evidence="1">2.7.7.4</ecNumber>
    </recommendedName>
</protein>
<dbReference type="PROSITE" id="PS00301">
    <property type="entry name" value="G_TR_1"/>
    <property type="match status" value="1"/>
</dbReference>
<dbReference type="InterPro" id="IPR044139">
    <property type="entry name" value="CysN_NoDQ_III"/>
</dbReference>
<dbReference type="Proteomes" id="UP000215633">
    <property type="component" value="Unassembled WGS sequence"/>
</dbReference>
<dbReference type="Gene3D" id="2.40.30.10">
    <property type="entry name" value="Translation factors"/>
    <property type="match status" value="2"/>
</dbReference>
<dbReference type="SUPFAM" id="SSF50447">
    <property type="entry name" value="Translation proteins"/>
    <property type="match status" value="1"/>
</dbReference>
<dbReference type="Pfam" id="PF00009">
    <property type="entry name" value="GTP_EFTU"/>
    <property type="match status" value="1"/>
</dbReference>
<dbReference type="InterPro" id="IPR000795">
    <property type="entry name" value="T_Tr_GTP-bd_dom"/>
</dbReference>
<dbReference type="GO" id="GO:0006790">
    <property type="term" value="P:sulfur compound metabolic process"/>
    <property type="evidence" value="ECO:0007669"/>
    <property type="project" value="InterPro"/>
</dbReference>
<dbReference type="InterPro" id="IPR011779">
    <property type="entry name" value="SO4_adenylTrfase_lsu"/>
</dbReference>
<organism evidence="8 9">
    <name type="scientific">Bordetella genomosp. 2</name>
    <dbReference type="NCBI Taxonomy" id="1983456"/>
    <lineage>
        <taxon>Bacteria</taxon>
        <taxon>Pseudomonadati</taxon>
        <taxon>Pseudomonadota</taxon>
        <taxon>Betaproteobacteria</taxon>
        <taxon>Burkholderiales</taxon>
        <taxon>Alcaligenaceae</taxon>
        <taxon>Bordetella</taxon>
    </lineage>
</organism>
<dbReference type="Pfam" id="PF03144">
    <property type="entry name" value="GTP_EFTU_D2"/>
    <property type="match status" value="1"/>
</dbReference>
<dbReference type="InterPro" id="IPR044138">
    <property type="entry name" value="CysN_II"/>
</dbReference>
<dbReference type="GO" id="GO:0004781">
    <property type="term" value="F:sulfate adenylyltransferase (ATP) activity"/>
    <property type="evidence" value="ECO:0007669"/>
    <property type="project" value="UniProtKB-EC"/>
</dbReference>
<evidence type="ECO:0000256" key="2">
    <source>
        <dbReference type="ARBA" id="ARBA00022679"/>
    </source>
</evidence>
<dbReference type="Pfam" id="PF22594">
    <property type="entry name" value="GTP-eEF1A_C"/>
    <property type="match status" value="1"/>
</dbReference>
<evidence type="ECO:0000313" key="9">
    <source>
        <dbReference type="Proteomes" id="UP000215633"/>
    </source>
</evidence>
<dbReference type="PROSITE" id="PS51722">
    <property type="entry name" value="G_TR_2"/>
    <property type="match status" value="1"/>
</dbReference>
<evidence type="ECO:0000313" key="8">
    <source>
        <dbReference type="EMBL" id="OZI79664.1"/>
    </source>
</evidence>
<dbReference type="CDD" id="cd04166">
    <property type="entry name" value="CysN_ATPS"/>
    <property type="match status" value="1"/>
</dbReference>
<evidence type="ECO:0000256" key="6">
    <source>
        <dbReference type="ARBA" id="ARBA00023134"/>
    </source>
</evidence>
<dbReference type="InterPro" id="IPR050100">
    <property type="entry name" value="TRAFAC_GTPase_members"/>
</dbReference>
<dbReference type="PRINTS" id="PR00315">
    <property type="entry name" value="ELONGATNFCT"/>
</dbReference>
<evidence type="ECO:0000256" key="5">
    <source>
        <dbReference type="ARBA" id="ARBA00022840"/>
    </source>
</evidence>
<dbReference type="InterPro" id="IPR009001">
    <property type="entry name" value="Transl_elong_EF1A/Init_IF2_C"/>
</dbReference>
<dbReference type="AlphaFoldDB" id="A0A261VZY7"/>
<keyword evidence="9" id="KW-1185">Reference proteome</keyword>
<dbReference type="GO" id="GO:0003924">
    <property type="term" value="F:GTPase activity"/>
    <property type="evidence" value="ECO:0007669"/>
    <property type="project" value="InterPro"/>
</dbReference>
<dbReference type="CDD" id="cd04095">
    <property type="entry name" value="CysN_NoDQ_III"/>
    <property type="match status" value="1"/>
</dbReference>
<dbReference type="GO" id="GO:0005524">
    <property type="term" value="F:ATP binding"/>
    <property type="evidence" value="ECO:0007669"/>
    <property type="project" value="UniProtKB-KW"/>
</dbReference>
<evidence type="ECO:0000256" key="1">
    <source>
        <dbReference type="ARBA" id="ARBA00012391"/>
    </source>
</evidence>
<dbReference type="EC" id="2.7.7.4" evidence="1"/>
<comment type="caution">
    <text evidence="8">The sequence shown here is derived from an EMBL/GenBank/DDBJ whole genome shotgun (WGS) entry which is preliminary data.</text>
</comment>
<evidence type="ECO:0000259" key="7">
    <source>
        <dbReference type="PROSITE" id="PS51722"/>
    </source>
</evidence>
<name>A0A261VZY7_9BORD</name>
<gene>
    <name evidence="8" type="ORF">CAL24_07010</name>
</gene>
<dbReference type="CDD" id="cd03695">
    <property type="entry name" value="CysN_NodQ_II"/>
    <property type="match status" value="1"/>
</dbReference>
<dbReference type="RefSeq" id="WP_028354205.1">
    <property type="nucleotide sequence ID" value="NZ_NEVT01000003.1"/>
</dbReference>
<reference evidence="9" key="1">
    <citation type="submission" date="2017-05" db="EMBL/GenBank/DDBJ databases">
        <title>Complete and WGS of Bordetella genogroups.</title>
        <authorList>
            <person name="Spilker T."/>
            <person name="Lipuma J."/>
        </authorList>
    </citation>
    <scope>NUCLEOTIDE SEQUENCE [LARGE SCALE GENOMIC DNA]</scope>
    <source>
        <strain evidence="9">AU8256</strain>
    </source>
</reference>
<evidence type="ECO:0000256" key="4">
    <source>
        <dbReference type="ARBA" id="ARBA00022741"/>
    </source>
</evidence>
<dbReference type="NCBIfam" id="TIGR02034">
    <property type="entry name" value="CysN"/>
    <property type="match status" value="1"/>
</dbReference>
<dbReference type="Gene3D" id="3.40.50.300">
    <property type="entry name" value="P-loop containing nucleotide triphosphate hydrolases"/>
    <property type="match status" value="1"/>
</dbReference>
<accession>A0A261VZY7</accession>
<dbReference type="InterPro" id="IPR004161">
    <property type="entry name" value="EFTu-like_2"/>
</dbReference>
<dbReference type="GO" id="GO:0005525">
    <property type="term" value="F:GTP binding"/>
    <property type="evidence" value="ECO:0007669"/>
    <property type="project" value="UniProtKB-KW"/>
</dbReference>
<keyword evidence="3 8" id="KW-0548">Nucleotidyltransferase</keyword>
<keyword evidence="6" id="KW-0342">GTP-binding</keyword>
<dbReference type="EMBL" id="NEVT01000003">
    <property type="protein sequence ID" value="OZI79664.1"/>
    <property type="molecule type" value="Genomic_DNA"/>
</dbReference>
<dbReference type="FunFam" id="3.40.50.300:FF:000119">
    <property type="entry name" value="Sulfate adenylyltransferase subunit 1"/>
    <property type="match status" value="1"/>
</dbReference>
<dbReference type="InterPro" id="IPR031157">
    <property type="entry name" value="G_TR_CS"/>
</dbReference>
<proteinExistence type="predicted"/>
<keyword evidence="2 8" id="KW-0808">Transferase</keyword>
<evidence type="ECO:0000256" key="3">
    <source>
        <dbReference type="ARBA" id="ARBA00022695"/>
    </source>
</evidence>
<dbReference type="InterPro" id="IPR027417">
    <property type="entry name" value="P-loop_NTPase"/>
</dbReference>
<dbReference type="InterPro" id="IPR054696">
    <property type="entry name" value="GTP-eEF1A_C"/>
</dbReference>
<dbReference type="InterPro" id="IPR009000">
    <property type="entry name" value="Transl_B-barrel_sf"/>
</dbReference>
<dbReference type="InterPro" id="IPR041757">
    <property type="entry name" value="CysN_GTP-bd"/>
</dbReference>